<name>A0A9X4MCJ2_9CYAN</name>
<sequence length="95" mass="10976">MENIKRLDEIANNSFTISKSYLDTYEWLDTMQKKNEEIDFKPDASIEKQNSEIAPIENSSLFINLAKTKDEASDDKTKQNFITDDSVAATQQFLY</sequence>
<accession>A0A9X4MCJ2</accession>
<gene>
    <name evidence="1" type="ORF">FEV09_18745</name>
</gene>
<dbReference type="AlphaFoldDB" id="A0A9X4MCJ2"/>
<dbReference type="EMBL" id="VBTY01000201">
    <property type="protein sequence ID" value="MDG3496582.1"/>
    <property type="molecule type" value="Genomic_DNA"/>
</dbReference>
<dbReference type="RefSeq" id="WP_009628771.1">
    <property type="nucleotide sequence ID" value="NZ_VBTY01000201.1"/>
</dbReference>
<dbReference type="Proteomes" id="UP001152872">
    <property type="component" value="Unassembled WGS sequence"/>
</dbReference>
<reference evidence="1" key="1">
    <citation type="submission" date="2019-05" db="EMBL/GenBank/DDBJ databases">
        <title>Whole genome sequencing of Pseudanabaena catenata USMAC16.</title>
        <authorList>
            <person name="Khan Z."/>
            <person name="Omar W.M."/>
            <person name="Convey P."/>
            <person name="Merican F."/>
            <person name="Najimudin N."/>
        </authorList>
    </citation>
    <scope>NUCLEOTIDE SEQUENCE</scope>
    <source>
        <strain evidence="1">USMAC16</strain>
    </source>
</reference>
<evidence type="ECO:0000313" key="1">
    <source>
        <dbReference type="EMBL" id="MDG3496582.1"/>
    </source>
</evidence>
<comment type="caution">
    <text evidence="1">The sequence shown here is derived from an EMBL/GenBank/DDBJ whole genome shotgun (WGS) entry which is preliminary data.</text>
</comment>
<proteinExistence type="predicted"/>
<organism evidence="1 2">
    <name type="scientific">Pseudanabaena catenata USMAC16</name>
    <dbReference type="NCBI Taxonomy" id="1855837"/>
    <lineage>
        <taxon>Bacteria</taxon>
        <taxon>Bacillati</taxon>
        <taxon>Cyanobacteriota</taxon>
        <taxon>Cyanophyceae</taxon>
        <taxon>Pseudanabaenales</taxon>
        <taxon>Pseudanabaenaceae</taxon>
        <taxon>Pseudanabaena</taxon>
    </lineage>
</organism>
<evidence type="ECO:0000313" key="2">
    <source>
        <dbReference type="Proteomes" id="UP001152872"/>
    </source>
</evidence>
<protein>
    <submittedName>
        <fullName evidence="1">Uncharacterized protein</fullName>
    </submittedName>
</protein>
<keyword evidence="2" id="KW-1185">Reference proteome</keyword>